<organism evidence="1 2">
    <name type="scientific">Streptomyces piniterrae</name>
    <dbReference type="NCBI Taxonomy" id="2571125"/>
    <lineage>
        <taxon>Bacteria</taxon>
        <taxon>Bacillati</taxon>
        <taxon>Actinomycetota</taxon>
        <taxon>Actinomycetes</taxon>
        <taxon>Kitasatosporales</taxon>
        <taxon>Streptomycetaceae</taxon>
        <taxon>Streptomyces</taxon>
    </lineage>
</organism>
<evidence type="ECO:0000313" key="1">
    <source>
        <dbReference type="EMBL" id="TJZ55596.1"/>
    </source>
</evidence>
<keyword evidence="2" id="KW-1185">Reference proteome</keyword>
<reference evidence="1 2" key="1">
    <citation type="submission" date="2019-04" db="EMBL/GenBank/DDBJ databases">
        <title>Streptomyces piniterrae sp. nov., a heliquinomycin-producing actinomycete isolated from rhizosphere soil of Pinus yunnanensis.</title>
        <authorList>
            <person name="Zhuang X."/>
            <person name="Zhao J."/>
        </authorList>
    </citation>
    <scope>NUCLEOTIDE SEQUENCE [LARGE SCALE GENOMIC DNA]</scope>
    <source>
        <strain evidence="2">jys28</strain>
    </source>
</reference>
<dbReference type="OrthoDB" id="4338672at2"/>
<accession>A0A4U0NMG4</accession>
<protein>
    <submittedName>
        <fullName evidence="1">Uncharacterized protein</fullName>
    </submittedName>
</protein>
<name>A0A4U0NMG4_9ACTN</name>
<sequence>MKVFERTENGVTSTVSKREGLDEINHAQMGGKRDVRTMSSITRTDFAIEYKDGRKVRLVLVDAPERTSPRFAFGDLVMTDQGLGKVAKVISVPRRNGTRITRYDVELDTGGEIYAHESDVRPFEPEMKSPEQPAEERTALIQRRADGHDLMGRVVTVKGKDYVVSRIVPADRPVHTGAPKGWEPRAYVDYWSERDGMRFGATRTAGPDAKPGTVGRAIWDAVNR</sequence>
<evidence type="ECO:0000313" key="2">
    <source>
        <dbReference type="Proteomes" id="UP000308697"/>
    </source>
</evidence>
<comment type="caution">
    <text evidence="1">The sequence shown here is derived from an EMBL/GenBank/DDBJ whole genome shotgun (WGS) entry which is preliminary data.</text>
</comment>
<dbReference type="RefSeq" id="WP_136739362.1">
    <property type="nucleotide sequence ID" value="NZ_SUMB01000003.1"/>
</dbReference>
<gene>
    <name evidence="1" type="ORF">FCH28_09655</name>
</gene>
<dbReference type="AlphaFoldDB" id="A0A4U0NMG4"/>
<proteinExistence type="predicted"/>
<dbReference type="EMBL" id="SUMB01000003">
    <property type="protein sequence ID" value="TJZ55596.1"/>
    <property type="molecule type" value="Genomic_DNA"/>
</dbReference>
<dbReference type="Proteomes" id="UP000308697">
    <property type="component" value="Unassembled WGS sequence"/>
</dbReference>